<dbReference type="AlphaFoldDB" id="A0A975K2U9"/>
<gene>
    <name evidence="5" type="ORF">KFK14_11895</name>
</gene>
<dbReference type="Pfam" id="PF00291">
    <property type="entry name" value="PALP"/>
    <property type="match status" value="1"/>
</dbReference>
<evidence type="ECO:0000256" key="2">
    <source>
        <dbReference type="ARBA" id="ARBA00022898"/>
    </source>
</evidence>
<dbReference type="GO" id="GO:0003941">
    <property type="term" value="F:L-serine ammonia-lyase activity"/>
    <property type="evidence" value="ECO:0007669"/>
    <property type="project" value="TreeGrafter"/>
</dbReference>
<dbReference type="NCBIfam" id="NF004771">
    <property type="entry name" value="PRK06110.1"/>
    <property type="match status" value="1"/>
</dbReference>
<proteinExistence type="predicted"/>
<dbReference type="Gene3D" id="3.40.50.1100">
    <property type="match status" value="2"/>
</dbReference>
<dbReference type="Proteomes" id="UP000681425">
    <property type="component" value="Chromosome"/>
</dbReference>
<evidence type="ECO:0000259" key="4">
    <source>
        <dbReference type="Pfam" id="PF00291"/>
    </source>
</evidence>
<name>A0A975K2U9_9SPHN</name>
<dbReference type="EMBL" id="CP073910">
    <property type="protein sequence ID" value="QUT03861.1"/>
    <property type="molecule type" value="Genomic_DNA"/>
</dbReference>
<reference evidence="5" key="1">
    <citation type="submission" date="2021-04" db="EMBL/GenBank/DDBJ databases">
        <title>Isolation of p-tert-butylphenol degrading bacteria Sphingobium phenoxybenzoativorans Tas13 from active sludge.</title>
        <authorList>
            <person name="Li Y."/>
        </authorList>
    </citation>
    <scope>NUCLEOTIDE SEQUENCE</scope>
    <source>
        <strain evidence="5">Tas13</strain>
    </source>
</reference>
<dbReference type="InterPro" id="IPR050147">
    <property type="entry name" value="Ser/Thr_Dehydratase"/>
</dbReference>
<evidence type="ECO:0000256" key="3">
    <source>
        <dbReference type="ARBA" id="ARBA00023239"/>
    </source>
</evidence>
<sequence>MDDFTLTSLRAAADLVHAQVPPTPQYAWPLLAARTGCEVWVKHENHTPTGAFKVRGAITYIDWLTRAHPEVRGIITATRGNHGQAQVRAATAAGISATIIVPHGNALEKNAAMRAFGATLIEHGQDFDSAKAEAMSRAAQYGLYMVPAYHDQLVRGVASYGLELFDAVPDLDTVYVPVGCGSGLCGTIAARDALGLRTKVVGVVSAHVDGAKQSFEQGRLVGTESAWTFADGVAVCTPVQAALDYFGPRADRFVAVTDDEVAEAVRIYWQDTHNLAEGAGAVALAALIQEKEAMRGKKVAVILSGGNCDMTQAAEILAGGTPDVRPAHLRTKAS</sequence>
<dbReference type="RefSeq" id="WP_212607780.1">
    <property type="nucleotide sequence ID" value="NZ_CP073910.1"/>
</dbReference>
<dbReference type="InterPro" id="IPR001926">
    <property type="entry name" value="TrpB-like_PALP"/>
</dbReference>
<keyword evidence="3 5" id="KW-0456">Lyase</keyword>
<dbReference type="PANTHER" id="PTHR48078">
    <property type="entry name" value="THREONINE DEHYDRATASE, MITOCHONDRIAL-RELATED"/>
    <property type="match status" value="1"/>
</dbReference>
<dbReference type="CDD" id="cd01562">
    <property type="entry name" value="Thr-dehyd"/>
    <property type="match status" value="1"/>
</dbReference>
<feature type="domain" description="Tryptophan synthase beta chain-like PALP" evidence="4">
    <location>
        <begin position="20"/>
        <end position="305"/>
    </location>
</feature>
<dbReference type="GO" id="GO:0006567">
    <property type="term" value="P:L-threonine catabolic process"/>
    <property type="evidence" value="ECO:0007669"/>
    <property type="project" value="TreeGrafter"/>
</dbReference>
<evidence type="ECO:0000313" key="5">
    <source>
        <dbReference type="EMBL" id="QUT03861.1"/>
    </source>
</evidence>
<accession>A0A975K2U9</accession>
<organism evidence="5 6">
    <name type="scientific">Sphingobium phenoxybenzoativorans</name>
    <dbReference type="NCBI Taxonomy" id="1592790"/>
    <lineage>
        <taxon>Bacteria</taxon>
        <taxon>Pseudomonadati</taxon>
        <taxon>Pseudomonadota</taxon>
        <taxon>Alphaproteobacteria</taxon>
        <taxon>Sphingomonadales</taxon>
        <taxon>Sphingomonadaceae</taxon>
        <taxon>Sphingobium</taxon>
    </lineage>
</organism>
<dbReference type="KEGG" id="spph:KFK14_11895"/>
<protein>
    <submittedName>
        <fullName evidence="5">Threonine dehydratase</fullName>
        <ecNumber evidence="5">4.3.1.19</ecNumber>
    </submittedName>
</protein>
<keyword evidence="6" id="KW-1185">Reference proteome</keyword>
<dbReference type="SUPFAM" id="SSF53686">
    <property type="entry name" value="Tryptophan synthase beta subunit-like PLP-dependent enzymes"/>
    <property type="match status" value="1"/>
</dbReference>
<dbReference type="InterPro" id="IPR036052">
    <property type="entry name" value="TrpB-like_PALP_sf"/>
</dbReference>
<evidence type="ECO:0000313" key="6">
    <source>
        <dbReference type="Proteomes" id="UP000681425"/>
    </source>
</evidence>
<dbReference type="GO" id="GO:0006565">
    <property type="term" value="P:L-serine catabolic process"/>
    <property type="evidence" value="ECO:0007669"/>
    <property type="project" value="TreeGrafter"/>
</dbReference>
<dbReference type="EC" id="4.3.1.19" evidence="5"/>
<comment type="cofactor">
    <cofactor evidence="1">
        <name>pyridoxal 5'-phosphate</name>
        <dbReference type="ChEBI" id="CHEBI:597326"/>
    </cofactor>
</comment>
<dbReference type="GO" id="GO:0004794">
    <property type="term" value="F:threonine deaminase activity"/>
    <property type="evidence" value="ECO:0007669"/>
    <property type="project" value="UniProtKB-EC"/>
</dbReference>
<dbReference type="PANTHER" id="PTHR48078:SF7">
    <property type="entry name" value="BLL6502 PROTEIN"/>
    <property type="match status" value="1"/>
</dbReference>
<dbReference type="GO" id="GO:0009097">
    <property type="term" value="P:isoleucine biosynthetic process"/>
    <property type="evidence" value="ECO:0007669"/>
    <property type="project" value="TreeGrafter"/>
</dbReference>
<keyword evidence="2" id="KW-0663">Pyridoxal phosphate</keyword>
<evidence type="ECO:0000256" key="1">
    <source>
        <dbReference type="ARBA" id="ARBA00001933"/>
    </source>
</evidence>